<evidence type="ECO:0000256" key="2">
    <source>
        <dbReference type="ARBA" id="ARBA00023163"/>
    </source>
</evidence>
<keyword evidence="2" id="KW-0804">Transcription</keyword>
<comment type="caution">
    <text evidence="4">The sequence shown here is derived from an EMBL/GenBank/DDBJ whole genome shotgun (WGS) entry which is preliminary data.</text>
</comment>
<dbReference type="InterPro" id="IPR029062">
    <property type="entry name" value="Class_I_gatase-like"/>
</dbReference>
<dbReference type="InterPro" id="IPR052158">
    <property type="entry name" value="INH-QAR"/>
</dbReference>
<dbReference type="CDD" id="cd03136">
    <property type="entry name" value="GATase1_AraC_ArgR_like"/>
    <property type="match status" value="1"/>
</dbReference>
<evidence type="ECO:0000313" key="4">
    <source>
        <dbReference type="EMBL" id="PTX75951.1"/>
    </source>
</evidence>
<dbReference type="AlphaFoldDB" id="A0A2T6CKC7"/>
<keyword evidence="1" id="KW-0805">Transcription regulation</keyword>
<protein>
    <submittedName>
        <fullName evidence="4">AraC family transcriptional regulator with amidase-like domain</fullName>
    </submittedName>
</protein>
<dbReference type="PROSITE" id="PS01124">
    <property type="entry name" value="HTH_ARAC_FAMILY_2"/>
    <property type="match status" value="1"/>
</dbReference>
<dbReference type="InterPro" id="IPR002818">
    <property type="entry name" value="DJ-1/PfpI"/>
</dbReference>
<feature type="domain" description="HTH araC/xylS-type" evidence="3">
    <location>
        <begin position="224"/>
        <end position="322"/>
    </location>
</feature>
<dbReference type="InterPro" id="IPR009057">
    <property type="entry name" value="Homeodomain-like_sf"/>
</dbReference>
<dbReference type="Proteomes" id="UP000244092">
    <property type="component" value="Unassembled WGS sequence"/>
</dbReference>
<gene>
    <name evidence="4" type="ORF">C8N31_101612</name>
</gene>
<accession>A0A2T6CKC7</accession>
<dbReference type="InterPro" id="IPR018060">
    <property type="entry name" value="HTH_AraC"/>
</dbReference>
<dbReference type="EMBL" id="QBKU01000001">
    <property type="protein sequence ID" value="PTX75951.1"/>
    <property type="molecule type" value="Genomic_DNA"/>
</dbReference>
<dbReference type="SUPFAM" id="SSF52317">
    <property type="entry name" value="Class I glutamine amidotransferase-like"/>
    <property type="match status" value="1"/>
</dbReference>
<evidence type="ECO:0000313" key="5">
    <source>
        <dbReference type="Proteomes" id="UP000244092"/>
    </source>
</evidence>
<dbReference type="Gene3D" id="1.10.10.60">
    <property type="entry name" value="Homeodomain-like"/>
    <property type="match status" value="1"/>
</dbReference>
<dbReference type="SUPFAM" id="SSF46689">
    <property type="entry name" value="Homeodomain-like"/>
    <property type="match status" value="2"/>
</dbReference>
<dbReference type="PANTHER" id="PTHR43130:SF3">
    <property type="entry name" value="HTH-TYPE TRANSCRIPTIONAL REGULATOR RV1931C"/>
    <property type="match status" value="1"/>
</dbReference>
<dbReference type="Pfam" id="PF01965">
    <property type="entry name" value="DJ-1_PfpI"/>
    <property type="match status" value="1"/>
</dbReference>
<evidence type="ECO:0000259" key="3">
    <source>
        <dbReference type="PROSITE" id="PS01124"/>
    </source>
</evidence>
<evidence type="ECO:0000256" key="1">
    <source>
        <dbReference type="ARBA" id="ARBA00023015"/>
    </source>
</evidence>
<dbReference type="PANTHER" id="PTHR43130">
    <property type="entry name" value="ARAC-FAMILY TRANSCRIPTIONAL REGULATOR"/>
    <property type="match status" value="1"/>
</dbReference>
<organism evidence="4 5">
    <name type="scientific">Sulfitobacter mediterraneus</name>
    <dbReference type="NCBI Taxonomy" id="83219"/>
    <lineage>
        <taxon>Bacteria</taxon>
        <taxon>Pseudomonadati</taxon>
        <taxon>Pseudomonadota</taxon>
        <taxon>Alphaproteobacteria</taxon>
        <taxon>Rhodobacterales</taxon>
        <taxon>Roseobacteraceae</taxon>
        <taxon>Sulfitobacter</taxon>
    </lineage>
</organism>
<dbReference type="GO" id="GO:0003700">
    <property type="term" value="F:DNA-binding transcription factor activity"/>
    <property type="evidence" value="ECO:0007669"/>
    <property type="project" value="InterPro"/>
</dbReference>
<dbReference type="Gene3D" id="3.40.50.880">
    <property type="match status" value="1"/>
</dbReference>
<dbReference type="Pfam" id="PF12833">
    <property type="entry name" value="HTH_18"/>
    <property type="match status" value="1"/>
</dbReference>
<reference evidence="4 5" key="1">
    <citation type="submission" date="2018-04" db="EMBL/GenBank/DDBJ databases">
        <title>Genomic Encyclopedia of Archaeal and Bacterial Type Strains, Phase II (KMG-II): from individual species to whole genera.</title>
        <authorList>
            <person name="Goeker M."/>
        </authorList>
    </citation>
    <scope>NUCLEOTIDE SEQUENCE [LARGE SCALE GENOMIC DNA]</scope>
    <source>
        <strain evidence="4 5">DSM 12244</strain>
    </source>
</reference>
<dbReference type="GO" id="GO:0043565">
    <property type="term" value="F:sequence-specific DNA binding"/>
    <property type="evidence" value="ECO:0007669"/>
    <property type="project" value="InterPro"/>
</dbReference>
<name>A0A2T6CKC7_9RHOB</name>
<sequence length="325" mass="35522">MGCAELAMIMQDSPKSDPKTTHIGLLLFDGFSNHCVANVIEPLRAANTLSGRTYYSWRYVTTDGAGVESSSGLRILPEVALSDMRGDVLMVAPSYGFRALCRPDVIRSLRAAATRFDQVAGLDTGSWLLAEAGLLDGYRATIHPEEITTLAEHFPKVSVEQDRYVIDGNRITCSGAMAAFDLSLHMVLRDGGAKLALEVEQLFVTRDATTTPAEPVLGRSKVVRAAIAIMNQHLETPVSIAQISSQLSCTQRRLEAAFKDETGITPQHVYRRQRLVLARRLAQSTRLPMAEIAVRSGYQDASAMARAFRSEFGLTPSQARHLAQS</sequence>
<proteinExistence type="predicted"/>
<dbReference type="SMART" id="SM00342">
    <property type="entry name" value="HTH_ARAC"/>
    <property type="match status" value="1"/>
</dbReference>